<sequence>MYKLFVIVGIILIVIGLLLKFVPGALTWFGNLPGDIKYKNGNTQVFFPITSMIVVSIAISLILRWVRKFYS</sequence>
<comment type="caution">
    <text evidence="2">The sequence shown here is derived from an EMBL/GenBank/DDBJ whole genome shotgun (WGS) entry which is preliminary data.</text>
</comment>
<keyword evidence="3" id="KW-1185">Reference proteome</keyword>
<feature type="transmembrane region" description="Helical" evidence="1">
    <location>
        <begin position="46"/>
        <end position="66"/>
    </location>
</feature>
<accession>A0ABW3Y4N8</accession>
<dbReference type="InterPro" id="IPR021320">
    <property type="entry name" value="DUF2905"/>
</dbReference>
<dbReference type="Proteomes" id="UP001597201">
    <property type="component" value="Unassembled WGS sequence"/>
</dbReference>
<dbReference type="Pfam" id="PF11146">
    <property type="entry name" value="DUF2905"/>
    <property type="match status" value="1"/>
</dbReference>
<dbReference type="RefSeq" id="WP_377179013.1">
    <property type="nucleotide sequence ID" value="NZ_JBHTMY010000003.1"/>
</dbReference>
<keyword evidence="1" id="KW-0812">Transmembrane</keyword>
<protein>
    <submittedName>
        <fullName evidence="2">DUF2905 domain-containing protein</fullName>
    </submittedName>
</protein>
<evidence type="ECO:0000256" key="1">
    <source>
        <dbReference type="SAM" id="Phobius"/>
    </source>
</evidence>
<dbReference type="PANTHER" id="PTHR36443">
    <property type="entry name" value="BSR5223 PROTEIN"/>
    <property type="match status" value="1"/>
</dbReference>
<evidence type="ECO:0000313" key="3">
    <source>
        <dbReference type="Proteomes" id="UP001597201"/>
    </source>
</evidence>
<feature type="transmembrane region" description="Helical" evidence="1">
    <location>
        <begin position="5"/>
        <end position="26"/>
    </location>
</feature>
<evidence type="ECO:0000313" key="2">
    <source>
        <dbReference type="EMBL" id="MFD1316203.1"/>
    </source>
</evidence>
<organism evidence="2 3">
    <name type="scientific">Namhaeicola litoreus</name>
    <dbReference type="NCBI Taxonomy" id="1052145"/>
    <lineage>
        <taxon>Bacteria</taxon>
        <taxon>Pseudomonadati</taxon>
        <taxon>Bacteroidota</taxon>
        <taxon>Flavobacteriia</taxon>
        <taxon>Flavobacteriales</taxon>
        <taxon>Flavobacteriaceae</taxon>
        <taxon>Namhaeicola</taxon>
    </lineage>
</organism>
<gene>
    <name evidence="2" type="ORF">ACFQ39_11300</name>
</gene>
<proteinExistence type="predicted"/>
<keyword evidence="1" id="KW-1133">Transmembrane helix</keyword>
<keyword evidence="1" id="KW-0472">Membrane</keyword>
<dbReference type="PANTHER" id="PTHR36443:SF1">
    <property type="entry name" value="BSR5223 PROTEIN"/>
    <property type="match status" value="1"/>
</dbReference>
<reference evidence="3" key="1">
    <citation type="journal article" date="2019" name="Int. J. Syst. Evol. Microbiol.">
        <title>The Global Catalogue of Microorganisms (GCM) 10K type strain sequencing project: providing services to taxonomists for standard genome sequencing and annotation.</title>
        <authorList>
            <consortium name="The Broad Institute Genomics Platform"/>
            <consortium name="The Broad Institute Genome Sequencing Center for Infectious Disease"/>
            <person name="Wu L."/>
            <person name="Ma J."/>
        </authorList>
    </citation>
    <scope>NUCLEOTIDE SEQUENCE [LARGE SCALE GENOMIC DNA]</scope>
    <source>
        <strain evidence="3">CCUG 61485</strain>
    </source>
</reference>
<name>A0ABW3Y4N8_9FLAO</name>
<dbReference type="EMBL" id="JBHTMY010000003">
    <property type="protein sequence ID" value="MFD1316203.1"/>
    <property type="molecule type" value="Genomic_DNA"/>
</dbReference>